<evidence type="ECO:0000313" key="4">
    <source>
        <dbReference type="EMBL" id="TCU89627.1"/>
    </source>
</evidence>
<evidence type="ECO:0000313" key="6">
    <source>
        <dbReference type="Proteomes" id="UP000295794"/>
    </source>
</evidence>
<gene>
    <name evidence="4" type="ORF">EV682_102543</name>
    <name evidence="3" type="ORF">NCTC11159_02068</name>
</gene>
<dbReference type="SMART" id="SM00062">
    <property type="entry name" value="PBPb"/>
    <property type="match status" value="1"/>
</dbReference>
<dbReference type="RefSeq" id="WP_115227260.1">
    <property type="nucleotide sequence ID" value="NZ_CAWOLO010000002.1"/>
</dbReference>
<reference evidence="3 5" key="1">
    <citation type="submission" date="2018-06" db="EMBL/GenBank/DDBJ databases">
        <authorList>
            <consortium name="Pathogen Informatics"/>
            <person name="Doyle S."/>
        </authorList>
    </citation>
    <scope>NUCLEOTIDE SEQUENCE [LARGE SCALE GENOMIC DNA]</scope>
    <source>
        <strain evidence="3 5">NCTC11159</strain>
    </source>
</reference>
<dbReference type="Proteomes" id="UP000255108">
    <property type="component" value="Unassembled WGS sequence"/>
</dbReference>
<evidence type="ECO:0000259" key="2">
    <source>
        <dbReference type="SMART" id="SM00062"/>
    </source>
</evidence>
<dbReference type="PANTHER" id="PTHR35936:SF25">
    <property type="entry name" value="ABC TRANSPORTER SUBSTRATE-BINDING PROTEIN"/>
    <property type="match status" value="1"/>
</dbReference>
<name>A0A377Q839_9NEIS</name>
<dbReference type="SUPFAM" id="SSF53850">
    <property type="entry name" value="Periplasmic binding protein-like II"/>
    <property type="match status" value="1"/>
</dbReference>
<dbReference type="Proteomes" id="UP000295794">
    <property type="component" value="Unassembled WGS sequence"/>
</dbReference>
<reference evidence="4 6" key="2">
    <citation type="submission" date="2019-03" db="EMBL/GenBank/DDBJ databases">
        <title>Genomic Encyclopedia of Type Strains, Phase IV (KMG-IV): sequencing the most valuable type-strain genomes for metagenomic binning, comparative biology and taxonomic classification.</title>
        <authorList>
            <person name="Goeker M."/>
        </authorList>
    </citation>
    <scope>NUCLEOTIDE SEQUENCE [LARGE SCALE GENOMIC DNA]</scope>
    <source>
        <strain evidence="4 6">DSM 3764</strain>
    </source>
</reference>
<dbReference type="Gene3D" id="3.40.190.10">
    <property type="entry name" value="Periplasmic binding protein-like II"/>
    <property type="match status" value="2"/>
</dbReference>
<organism evidence="3 5">
    <name type="scientific">Iodobacter fluviatilis</name>
    <dbReference type="NCBI Taxonomy" id="537"/>
    <lineage>
        <taxon>Bacteria</taxon>
        <taxon>Pseudomonadati</taxon>
        <taxon>Pseudomonadota</taxon>
        <taxon>Betaproteobacteria</taxon>
        <taxon>Neisseriales</taxon>
        <taxon>Chitinibacteraceae</taxon>
        <taxon>Iodobacter</taxon>
    </lineage>
</organism>
<dbReference type="InterPro" id="IPR001638">
    <property type="entry name" value="Solute-binding_3/MltF_N"/>
</dbReference>
<dbReference type="EMBL" id="UGHR01000001">
    <property type="protein sequence ID" value="STQ90997.1"/>
    <property type="molecule type" value="Genomic_DNA"/>
</dbReference>
<dbReference type="EMBL" id="SMBT01000002">
    <property type="protein sequence ID" value="TCU89627.1"/>
    <property type="molecule type" value="Genomic_DNA"/>
</dbReference>
<dbReference type="OrthoDB" id="8907081at2"/>
<keyword evidence="6" id="KW-1185">Reference proteome</keyword>
<proteinExistence type="predicted"/>
<dbReference type="PANTHER" id="PTHR35936">
    <property type="entry name" value="MEMBRANE-BOUND LYTIC MUREIN TRANSGLYCOSYLASE F"/>
    <property type="match status" value="1"/>
</dbReference>
<accession>A0A377Q839</accession>
<dbReference type="Pfam" id="PF00497">
    <property type="entry name" value="SBP_bac_3"/>
    <property type="match status" value="1"/>
</dbReference>
<evidence type="ECO:0000313" key="3">
    <source>
        <dbReference type="EMBL" id="STQ90997.1"/>
    </source>
</evidence>
<sequence>MRDFLTIFLFIISAASAQCAEVRVRIASGEFQPYLSESLQDEGFISKIIREAFRQEKVAVSIAYYPWKRSYDMVKKGEADLTPYWVKTPERSQLFIFSDPIDVVQYGFFYLKDKKITQLDLSSLNNYKVGVSIGYSYGAAFDTARKKQQFICDEAPSDEINIKKLIAKRIDLFTADKTLGQYLISTTLPPKDAERITFFPKNFAEEPVYLLISKKTPNGAEIADKFNKGLKKLKQSGEYQRIMQEAKNQ</sequence>
<evidence type="ECO:0000256" key="1">
    <source>
        <dbReference type="ARBA" id="ARBA00022729"/>
    </source>
</evidence>
<feature type="domain" description="Solute-binding protein family 3/N-terminal" evidence="2">
    <location>
        <begin position="23"/>
        <end position="248"/>
    </location>
</feature>
<evidence type="ECO:0000313" key="5">
    <source>
        <dbReference type="Proteomes" id="UP000255108"/>
    </source>
</evidence>
<protein>
    <submittedName>
        <fullName evidence="4">Amino acid ABC transporter substrate-binding protein (PAAT family)</fullName>
    </submittedName>
    <submittedName>
        <fullName evidence="3">Lysine-arginine-ornithine-binding periplasmic protein</fullName>
    </submittedName>
</protein>
<keyword evidence="1" id="KW-0732">Signal</keyword>
<dbReference type="AlphaFoldDB" id="A0A377Q839"/>